<dbReference type="Proteomes" id="UP000433050">
    <property type="component" value="Unassembled WGS sequence"/>
</dbReference>
<comment type="catalytic activity">
    <reaction evidence="1">
        <text>ATP + protein L-histidine = ADP + protein N-phospho-L-histidine.</text>
        <dbReference type="EC" id="2.7.13.3"/>
    </reaction>
</comment>
<evidence type="ECO:0000259" key="11">
    <source>
        <dbReference type="PROSITE" id="PS50885"/>
    </source>
</evidence>
<evidence type="ECO:0000256" key="8">
    <source>
        <dbReference type="SAM" id="MobiDB-lite"/>
    </source>
</evidence>
<evidence type="ECO:0000259" key="10">
    <source>
        <dbReference type="PROSITE" id="PS50109"/>
    </source>
</evidence>
<dbReference type="GO" id="GO:0016020">
    <property type="term" value="C:membrane"/>
    <property type="evidence" value="ECO:0007669"/>
    <property type="project" value="UniProtKB-SubCell"/>
</dbReference>
<dbReference type="Gene3D" id="1.20.5.1930">
    <property type="match status" value="1"/>
</dbReference>
<dbReference type="InterPro" id="IPR005467">
    <property type="entry name" value="His_kinase_dom"/>
</dbReference>
<feature type="domain" description="Histidine kinase" evidence="10">
    <location>
        <begin position="272"/>
        <end position="468"/>
    </location>
</feature>
<dbReference type="Gene3D" id="3.30.565.10">
    <property type="entry name" value="Histidine kinase-like ATPase, C-terminal domain"/>
    <property type="match status" value="1"/>
</dbReference>
<dbReference type="SMART" id="SM00387">
    <property type="entry name" value="HATPase_c"/>
    <property type="match status" value="1"/>
</dbReference>
<dbReference type="PANTHER" id="PTHR24421:SF58">
    <property type="entry name" value="SIGNAL TRANSDUCTION HISTIDINE-PROTEIN KINASE_PHOSPHATASE UHPB"/>
    <property type="match status" value="1"/>
</dbReference>
<keyword evidence="9" id="KW-0472">Membrane</keyword>
<dbReference type="Pfam" id="PF07730">
    <property type="entry name" value="HisKA_3"/>
    <property type="match status" value="1"/>
</dbReference>
<dbReference type="PANTHER" id="PTHR24421">
    <property type="entry name" value="NITRATE/NITRITE SENSOR PROTEIN NARX-RELATED"/>
    <property type="match status" value="1"/>
</dbReference>
<dbReference type="RefSeq" id="WP_159598997.1">
    <property type="nucleotide sequence ID" value="NZ_CACSAS010000001.1"/>
</dbReference>
<proteinExistence type="predicted"/>
<gene>
    <name evidence="12" type="ORF">STARVERO_02395</name>
</gene>
<dbReference type="InterPro" id="IPR003660">
    <property type="entry name" value="HAMP_dom"/>
</dbReference>
<comment type="subcellular location">
    <subcellularLocation>
        <location evidence="2">Membrane</location>
    </subcellularLocation>
</comment>
<keyword evidence="7" id="KW-0902">Two-component regulatory system</keyword>
<feature type="transmembrane region" description="Helical" evidence="9">
    <location>
        <begin position="20"/>
        <end position="43"/>
    </location>
</feature>
<keyword evidence="5" id="KW-0808">Transferase</keyword>
<accession>A0A5S9P6M8</accession>
<feature type="region of interest" description="Disordered" evidence="8">
    <location>
        <begin position="467"/>
        <end position="487"/>
    </location>
</feature>
<dbReference type="SUPFAM" id="SSF55874">
    <property type="entry name" value="ATPase domain of HSP90 chaperone/DNA topoisomerase II/histidine kinase"/>
    <property type="match status" value="1"/>
</dbReference>
<dbReference type="PROSITE" id="PS50885">
    <property type="entry name" value="HAMP"/>
    <property type="match status" value="1"/>
</dbReference>
<dbReference type="EMBL" id="CACSAS010000001">
    <property type="protein sequence ID" value="CAA0099110.1"/>
    <property type="molecule type" value="Genomic_DNA"/>
</dbReference>
<keyword evidence="9" id="KW-1133">Transmembrane helix</keyword>
<dbReference type="EC" id="2.7.13.3" evidence="3"/>
<sequence length="487" mass="52301">MSAFAPEPPFSFWHGRSLRWQMMAAVIAINLGAALVAVVVIIANARRATEIEMNASLSVAERFVAETVERLAGNQDGGNGAASLAQLPLHIGGLRHVRIRIEDAQGNAVDLAPTGDDDGEDGADETPVPGWFAALVSVDGVERDIPVVEGGRVIGHVRLAGEASDEIAEVWNDMSDLALLALVVNIAVLGALYLVLGRLLLPLKTLSAGLYELEEGRFGHRLARPKVRELALIADRFNALGTALNGARDDNARLNEHIIHLQDEERRQIAADLHDELGPCLFGLRANLESVDRLAGRAEPDLARRIGERTGTMAEILDRVQDLNRRLLRKIRPMALGHVPLAAVIADLVADFERHSPGRSFRLSAEGVADRYGDSVDITVYRCIQEAVTNALRHGEARNIAITLRDETAAGRLCLVVEDDGLGVPAGAARGFGLLGIEERVGALGGSWRLVPATPRGTRVEMSVPVRAAPADGANKQPGKRERATTT</sequence>
<dbReference type="InterPro" id="IPR003594">
    <property type="entry name" value="HATPase_dom"/>
</dbReference>
<evidence type="ECO:0000256" key="5">
    <source>
        <dbReference type="ARBA" id="ARBA00022679"/>
    </source>
</evidence>
<evidence type="ECO:0000313" key="13">
    <source>
        <dbReference type="Proteomes" id="UP000433050"/>
    </source>
</evidence>
<name>A0A5S9P6M8_9HYPH</name>
<evidence type="ECO:0000256" key="2">
    <source>
        <dbReference type="ARBA" id="ARBA00004370"/>
    </source>
</evidence>
<dbReference type="InterPro" id="IPR050482">
    <property type="entry name" value="Sensor_HK_TwoCompSys"/>
</dbReference>
<dbReference type="AlphaFoldDB" id="A0A5S9P6M8"/>
<evidence type="ECO:0000256" key="6">
    <source>
        <dbReference type="ARBA" id="ARBA00022777"/>
    </source>
</evidence>
<dbReference type="GO" id="GO:0046983">
    <property type="term" value="F:protein dimerization activity"/>
    <property type="evidence" value="ECO:0007669"/>
    <property type="project" value="InterPro"/>
</dbReference>
<feature type="transmembrane region" description="Helical" evidence="9">
    <location>
        <begin position="177"/>
        <end position="196"/>
    </location>
</feature>
<evidence type="ECO:0000313" key="12">
    <source>
        <dbReference type="EMBL" id="CAA0099110.1"/>
    </source>
</evidence>
<protein>
    <recommendedName>
        <fullName evidence="3">histidine kinase</fullName>
        <ecNumber evidence="3">2.7.13.3</ecNumber>
    </recommendedName>
</protein>
<dbReference type="PROSITE" id="PS50109">
    <property type="entry name" value="HIS_KIN"/>
    <property type="match status" value="1"/>
</dbReference>
<dbReference type="InterPro" id="IPR036890">
    <property type="entry name" value="HATPase_C_sf"/>
</dbReference>
<dbReference type="InterPro" id="IPR011712">
    <property type="entry name" value="Sig_transdc_His_kin_sub3_dim/P"/>
</dbReference>
<dbReference type="CDD" id="cd16917">
    <property type="entry name" value="HATPase_UhpB-NarQ-NarX-like"/>
    <property type="match status" value="1"/>
</dbReference>
<evidence type="ECO:0000256" key="3">
    <source>
        <dbReference type="ARBA" id="ARBA00012438"/>
    </source>
</evidence>
<keyword evidence="4" id="KW-0597">Phosphoprotein</keyword>
<reference evidence="12 13" key="1">
    <citation type="submission" date="2019-12" db="EMBL/GenBank/DDBJ databases">
        <authorList>
            <person name="Reyes-Prieto M."/>
        </authorList>
    </citation>
    <scope>NUCLEOTIDE SEQUENCE [LARGE SCALE GENOMIC DNA]</scope>
    <source>
        <strain evidence="12">HF14-78462</strain>
    </source>
</reference>
<keyword evidence="13" id="KW-1185">Reference proteome</keyword>
<feature type="domain" description="HAMP" evidence="11">
    <location>
        <begin position="197"/>
        <end position="249"/>
    </location>
</feature>
<evidence type="ECO:0000256" key="4">
    <source>
        <dbReference type="ARBA" id="ARBA00022553"/>
    </source>
</evidence>
<keyword evidence="9" id="KW-0812">Transmembrane</keyword>
<keyword evidence="6" id="KW-0418">Kinase</keyword>
<evidence type="ECO:0000256" key="9">
    <source>
        <dbReference type="SAM" id="Phobius"/>
    </source>
</evidence>
<evidence type="ECO:0000256" key="7">
    <source>
        <dbReference type="ARBA" id="ARBA00023012"/>
    </source>
</evidence>
<evidence type="ECO:0000256" key="1">
    <source>
        <dbReference type="ARBA" id="ARBA00000085"/>
    </source>
</evidence>
<organism evidence="12 13">
    <name type="scientific">Starkeya nomas</name>
    <dbReference type="NCBI Taxonomy" id="2666134"/>
    <lineage>
        <taxon>Bacteria</taxon>
        <taxon>Pseudomonadati</taxon>
        <taxon>Pseudomonadota</taxon>
        <taxon>Alphaproteobacteria</taxon>
        <taxon>Hyphomicrobiales</taxon>
        <taxon>Xanthobacteraceae</taxon>
        <taxon>Starkeya</taxon>
    </lineage>
</organism>
<dbReference type="GO" id="GO:0000155">
    <property type="term" value="F:phosphorelay sensor kinase activity"/>
    <property type="evidence" value="ECO:0007669"/>
    <property type="project" value="InterPro"/>
</dbReference>
<dbReference type="Pfam" id="PF02518">
    <property type="entry name" value="HATPase_c"/>
    <property type="match status" value="1"/>
</dbReference>